<dbReference type="HOGENOM" id="CLU_3439463_0_0_1"/>
<reference evidence="2" key="1">
    <citation type="journal article" date="2013" name="Mol. Plant Microbe Interact.">
        <title>Global aspects of pacC regulation of pathogenicity genes in Colletotrichum gloeosporioides as revealed by transcriptome analysis.</title>
        <authorList>
            <person name="Alkan N."/>
            <person name="Meng X."/>
            <person name="Friedlander G."/>
            <person name="Reuveni E."/>
            <person name="Sukno S."/>
            <person name="Sherman A."/>
            <person name="Thon M."/>
            <person name="Fluhr R."/>
            <person name="Prusky D."/>
        </authorList>
    </citation>
    <scope>NUCLEOTIDE SEQUENCE [LARGE SCALE GENOMIC DNA]</scope>
    <source>
        <strain evidence="2">Cg-14</strain>
    </source>
</reference>
<gene>
    <name evidence="1" type="ORF">CGLO_00059</name>
</gene>
<comment type="caution">
    <text evidence="1">The sequence shown here is derived from an EMBL/GenBank/DDBJ whole genome shotgun (WGS) entry which is preliminary data.</text>
</comment>
<accession>T0MEM0</accession>
<organism evidence="1 2">
    <name type="scientific">Colletotrichum gloeosporioides (strain Cg-14)</name>
    <name type="common">Anthracnose fungus</name>
    <name type="synonym">Glomerella cingulata</name>
    <dbReference type="NCBI Taxonomy" id="1237896"/>
    <lineage>
        <taxon>Eukaryota</taxon>
        <taxon>Fungi</taxon>
        <taxon>Dikarya</taxon>
        <taxon>Ascomycota</taxon>
        <taxon>Pezizomycotina</taxon>
        <taxon>Sordariomycetes</taxon>
        <taxon>Hypocreomycetidae</taxon>
        <taxon>Glomerellales</taxon>
        <taxon>Glomerellaceae</taxon>
        <taxon>Colletotrichum</taxon>
        <taxon>Colletotrichum gloeosporioides species complex</taxon>
    </lineage>
</organism>
<evidence type="ECO:0000313" key="1">
    <source>
        <dbReference type="EMBL" id="EQB59530.1"/>
    </source>
</evidence>
<dbReference type="EMBL" id="AMYD01000018">
    <property type="protein sequence ID" value="EQB59530.1"/>
    <property type="molecule type" value="Genomic_DNA"/>
</dbReference>
<evidence type="ECO:0000313" key="2">
    <source>
        <dbReference type="Proteomes" id="UP000015530"/>
    </source>
</evidence>
<proteinExistence type="predicted"/>
<sequence>MLSLLGIS</sequence>
<dbReference type="Proteomes" id="UP000015530">
    <property type="component" value="Unassembled WGS sequence"/>
</dbReference>
<protein>
    <submittedName>
        <fullName evidence="1">Uncharacterized protein</fullName>
    </submittedName>
</protein>
<name>T0MEM0_COLGC</name>